<dbReference type="AlphaFoldDB" id="A0A7R9KM29"/>
<dbReference type="InterPro" id="IPR036236">
    <property type="entry name" value="Znf_C2H2_sf"/>
</dbReference>
<dbReference type="FunFam" id="3.30.160.60:FF:000446">
    <property type="entry name" value="Zinc finger protein"/>
    <property type="match status" value="1"/>
</dbReference>
<dbReference type="Gene3D" id="3.30.160.60">
    <property type="entry name" value="Classic Zinc Finger"/>
    <property type="match status" value="5"/>
</dbReference>
<keyword evidence="10" id="KW-1185">Reference proteome</keyword>
<evidence type="ECO:0000313" key="10">
    <source>
        <dbReference type="Proteomes" id="UP000759131"/>
    </source>
</evidence>
<feature type="domain" description="C2H2-type" evidence="8">
    <location>
        <begin position="430"/>
        <end position="455"/>
    </location>
</feature>
<dbReference type="PANTHER" id="PTHR14003">
    <property type="entry name" value="TRANSCRIPTIONAL REPRESSOR PROTEIN YY"/>
    <property type="match status" value="1"/>
</dbReference>
<feature type="domain" description="C2H2-type" evidence="8">
    <location>
        <begin position="491"/>
        <end position="520"/>
    </location>
</feature>
<feature type="domain" description="C2H2-type" evidence="8">
    <location>
        <begin position="551"/>
        <end position="580"/>
    </location>
</feature>
<dbReference type="FunFam" id="3.30.160.60:FF:002343">
    <property type="entry name" value="Zinc finger protein 33A"/>
    <property type="match status" value="1"/>
</dbReference>
<evidence type="ECO:0000256" key="5">
    <source>
        <dbReference type="ARBA" id="ARBA00023242"/>
    </source>
</evidence>
<dbReference type="GO" id="GO:0000978">
    <property type="term" value="F:RNA polymerase II cis-regulatory region sequence-specific DNA binding"/>
    <property type="evidence" value="ECO:0007669"/>
    <property type="project" value="TreeGrafter"/>
</dbReference>
<keyword evidence="2" id="KW-0677">Repeat</keyword>
<evidence type="ECO:0000256" key="4">
    <source>
        <dbReference type="ARBA" id="ARBA00022833"/>
    </source>
</evidence>
<protein>
    <recommendedName>
        <fullName evidence="8">C2H2-type domain-containing protein</fullName>
    </recommendedName>
</protein>
<proteinExistence type="predicted"/>
<name>A0A7R9KM29_9ACAR</name>
<dbReference type="OrthoDB" id="6671661at2759"/>
<evidence type="ECO:0000256" key="7">
    <source>
        <dbReference type="SAM" id="MobiDB-lite"/>
    </source>
</evidence>
<dbReference type="GO" id="GO:0000981">
    <property type="term" value="F:DNA-binding transcription factor activity, RNA polymerase II-specific"/>
    <property type="evidence" value="ECO:0007669"/>
    <property type="project" value="TreeGrafter"/>
</dbReference>
<feature type="region of interest" description="Disordered" evidence="7">
    <location>
        <begin position="578"/>
        <end position="630"/>
    </location>
</feature>
<reference evidence="9" key="1">
    <citation type="submission" date="2020-11" db="EMBL/GenBank/DDBJ databases">
        <authorList>
            <person name="Tran Van P."/>
        </authorList>
    </citation>
    <scope>NUCLEOTIDE SEQUENCE</scope>
</reference>
<dbReference type="EMBL" id="CAJPIZ010003255">
    <property type="protein sequence ID" value="CAG2106125.1"/>
    <property type="molecule type" value="Genomic_DNA"/>
</dbReference>
<sequence length="630" mass="72533">MAKTMASRHTLNTLEVRLNDIWISCQKEMLEMKDKITQMSICLQTSDQVITHMTKINETLVEIIEKCHFKDHMSPEMDAMVDVIRKQEECVDKQKDNLLTLKMTLNANNGHNVMDLIHSWRQCILTTDKCIQTTEELVNSVPKIEIKDERNTEDIDAKISETIDCVLNIINKPIDGIESMDSMEATDMDGGGGASDAGSVVSFNLDNNSDSNDSDFEVKTKFLSKSVRKRVKRSGSRSAAKRRAKWPSDHDKRIESLVRPDHLQDDQYVCDETNCHFKTTDRLRFYNHLRRHPYLHKPNYKRSEMIDDLVMSMRDESANLYVCDRPDCTVQLSNKREFYNHVRRHVTAGHAVQLDDNDAAERLRAKNRRKQELIETSVAKYRVDDKYACDVVDCGFTATKKMLFYRHWRLHNPLPAPESAMYDQTLERPYICDWPECGAAYKLHQHLKKHKLIQHMNILEFACNWPGCEYRTHSNHSLGVHQRTHTQEKPRACTWPGCEFRCSQKWSLTAHMRTHTGDKPYHCPYPECGFRCAQPCALTAHKRKHTGEKPYACDQRGCGKRFATLAGIHIHRKSHISVDTTSCGPKSKAKRAVKSRKSADSERTVGAKRKPDERLKAMASGITTTPLLTQ</sequence>
<evidence type="ECO:0000256" key="3">
    <source>
        <dbReference type="ARBA" id="ARBA00022771"/>
    </source>
</evidence>
<evidence type="ECO:0000256" key="1">
    <source>
        <dbReference type="ARBA" id="ARBA00022723"/>
    </source>
</evidence>
<keyword evidence="5" id="KW-0539">Nucleus</keyword>
<dbReference type="GO" id="GO:0005667">
    <property type="term" value="C:transcription regulator complex"/>
    <property type="evidence" value="ECO:0007669"/>
    <property type="project" value="TreeGrafter"/>
</dbReference>
<keyword evidence="1" id="KW-0479">Metal-binding</keyword>
<dbReference type="EMBL" id="OC857830">
    <property type="protein sequence ID" value="CAD7625695.1"/>
    <property type="molecule type" value="Genomic_DNA"/>
</dbReference>
<evidence type="ECO:0000256" key="2">
    <source>
        <dbReference type="ARBA" id="ARBA00022737"/>
    </source>
</evidence>
<feature type="compositionally biased region" description="Polar residues" evidence="7">
    <location>
        <begin position="621"/>
        <end position="630"/>
    </location>
</feature>
<organism evidence="9">
    <name type="scientific">Medioppia subpectinata</name>
    <dbReference type="NCBI Taxonomy" id="1979941"/>
    <lineage>
        <taxon>Eukaryota</taxon>
        <taxon>Metazoa</taxon>
        <taxon>Ecdysozoa</taxon>
        <taxon>Arthropoda</taxon>
        <taxon>Chelicerata</taxon>
        <taxon>Arachnida</taxon>
        <taxon>Acari</taxon>
        <taxon>Acariformes</taxon>
        <taxon>Sarcoptiformes</taxon>
        <taxon>Oribatida</taxon>
        <taxon>Brachypylina</taxon>
        <taxon>Oppioidea</taxon>
        <taxon>Oppiidae</taxon>
        <taxon>Medioppia</taxon>
    </lineage>
</organism>
<dbReference type="SUPFAM" id="SSF57667">
    <property type="entry name" value="beta-beta-alpha zinc fingers"/>
    <property type="match status" value="3"/>
</dbReference>
<evidence type="ECO:0000313" key="9">
    <source>
        <dbReference type="EMBL" id="CAD7625695.1"/>
    </source>
</evidence>
<dbReference type="PROSITE" id="PS00028">
    <property type="entry name" value="ZINC_FINGER_C2H2_1"/>
    <property type="match status" value="5"/>
</dbReference>
<accession>A0A7R9KM29</accession>
<feature type="compositionally biased region" description="Basic and acidic residues" evidence="7">
    <location>
        <begin position="597"/>
        <end position="616"/>
    </location>
</feature>
<dbReference type="PANTHER" id="PTHR14003:SF23">
    <property type="entry name" value="ZINC FINGER PROTEIN 143"/>
    <property type="match status" value="1"/>
</dbReference>
<feature type="domain" description="C2H2-type" evidence="8">
    <location>
        <begin position="461"/>
        <end position="490"/>
    </location>
</feature>
<dbReference type="SMART" id="SM00355">
    <property type="entry name" value="ZnF_C2H2"/>
    <property type="match status" value="8"/>
</dbReference>
<dbReference type="Proteomes" id="UP000759131">
    <property type="component" value="Unassembled WGS sequence"/>
</dbReference>
<evidence type="ECO:0000259" key="8">
    <source>
        <dbReference type="PROSITE" id="PS50157"/>
    </source>
</evidence>
<keyword evidence="3 6" id="KW-0863">Zinc-finger</keyword>
<dbReference type="PROSITE" id="PS50157">
    <property type="entry name" value="ZINC_FINGER_C2H2_2"/>
    <property type="match status" value="5"/>
</dbReference>
<dbReference type="GO" id="GO:0008270">
    <property type="term" value="F:zinc ion binding"/>
    <property type="evidence" value="ECO:0007669"/>
    <property type="project" value="UniProtKB-KW"/>
</dbReference>
<dbReference type="GO" id="GO:0000785">
    <property type="term" value="C:chromatin"/>
    <property type="evidence" value="ECO:0007669"/>
    <property type="project" value="TreeGrafter"/>
</dbReference>
<dbReference type="InterPro" id="IPR013087">
    <property type="entry name" value="Znf_C2H2_type"/>
</dbReference>
<feature type="compositionally biased region" description="Basic residues" evidence="7">
    <location>
        <begin position="587"/>
        <end position="596"/>
    </location>
</feature>
<gene>
    <name evidence="9" type="ORF">OSB1V03_LOCUS6128</name>
</gene>
<dbReference type="GO" id="GO:0031519">
    <property type="term" value="C:PcG protein complex"/>
    <property type="evidence" value="ECO:0007669"/>
    <property type="project" value="TreeGrafter"/>
</dbReference>
<evidence type="ECO:0000256" key="6">
    <source>
        <dbReference type="PROSITE-ProRule" id="PRU00042"/>
    </source>
</evidence>
<feature type="domain" description="C2H2-type" evidence="8">
    <location>
        <begin position="521"/>
        <end position="550"/>
    </location>
</feature>
<keyword evidence="4" id="KW-0862">Zinc</keyword>